<dbReference type="AlphaFoldDB" id="I1JMR8"/>
<name>I1JMR8_SOYBN</name>
<dbReference type="EnsemblPlants" id="KRH66534">
    <property type="protein sequence ID" value="KRH66534"/>
    <property type="gene ID" value="GLYMA_03G112900"/>
</dbReference>
<dbReference type="InParanoid" id="I1JMR8"/>
<dbReference type="Gene3D" id="3.90.1150.10">
    <property type="entry name" value="Aspartate Aminotransferase, domain 1"/>
    <property type="match status" value="1"/>
</dbReference>
<dbReference type="HOGENOM" id="CLU_1368348_0_0_1"/>
<reference evidence="2" key="3">
    <citation type="submission" date="2018-07" db="EMBL/GenBank/DDBJ databases">
        <title>WGS assembly of Glycine max.</title>
        <authorList>
            <person name="Schmutz J."/>
            <person name="Cannon S."/>
            <person name="Schlueter J."/>
            <person name="Ma J."/>
            <person name="Mitros T."/>
            <person name="Nelson W."/>
            <person name="Hyten D."/>
            <person name="Song Q."/>
            <person name="Thelen J."/>
            <person name="Cheng J."/>
            <person name="Xu D."/>
            <person name="Hellsten U."/>
            <person name="May G."/>
            <person name="Yu Y."/>
            <person name="Sakurai T."/>
            <person name="Umezawa T."/>
            <person name="Bhattacharyya M."/>
            <person name="Sandhu D."/>
            <person name="Valliyodan B."/>
            <person name="Lindquist E."/>
            <person name="Peto M."/>
            <person name="Grant D."/>
            <person name="Shu S."/>
            <person name="Goodstein D."/>
            <person name="Barry K."/>
            <person name="Futrell-Griggs M."/>
            <person name="Abernathy B."/>
            <person name="Du J."/>
            <person name="Tian Z."/>
            <person name="Zhu L."/>
            <person name="Gill N."/>
            <person name="Joshi T."/>
            <person name="Libault M."/>
            <person name="Sethuraman A."/>
            <person name="Zhang X."/>
            <person name="Shinozaki K."/>
            <person name="Nguyen H."/>
            <person name="Wing R."/>
            <person name="Cregan P."/>
            <person name="Specht J."/>
            <person name="Grimwood J."/>
            <person name="Rokhsar D."/>
            <person name="Stacey G."/>
            <person name="Shoemaker R."/>
            <person name="Jackson S."/>
        </authorList>
    </citation>
    <scope>NUCLEOTIDE SEQUENCE</scope>
    <source>
        <tissue evidence="2">Callus</tissue>
    </source>
</reference>
<dbReference type="Proteomes" id="UP000008827">
    <property type="component" value="Chromosome 3"/>
</dbReference>
<evidence type="ECO:0000256" key="1">
    <source>
        <dbReference type="SAM" id="MobiDB-lite"/>
    </source>
</evidence>
<dbReference type="Gramene" id="KRH66534">
    <property type="protein sequence ID" value="KRH66534"/>
    <property type="gene ID" value="GLYMA_03G112900"/>
</dbReference>
<dbReference type="STRING" id="3847.I1JMR8"/>
<organism evidence="3">
    <name type="scientific">Glycine max</name>
    <name type="common">Soybean</name>
    <name type="synonym">Glycine hispida</name>
    <dbReference type="NCBI Taxonomy" id="3847"/>
    <lineage>
        <taxon>Eukaryota</taxon>
        <taxon>Viridiplantae</taxon>
        <taxon>Streptophyta</taxon>
        <taxon>Embryophyta</taxon>
        <taxon>Tracheophyta</taxon>
        <taxon>Spermatophyta</taxon>
        <taxon>Magnoliopsida</taxon>
        <taxon>eudicotyledons</taxon>
        <taxon>Gunneridae</taxon>
        <taxon>Pentapetalae</taxon>
        <taxon>rosids</taxon>
        <taxon>fabids</taxon>
        <taxon>Fabales</taxon>
        <taxon>Fabaceae</taxon>
        <taxon>Papilionoideae</taxon>
        <taxon>50 kb inversion clade</taxon>
        <taxon>NPAAA clade</taxon>
        <taxon>indigoferoid/millettioid clade</taxon>
        <taxon>Phaseoleae</taxon>
        <taxon>Glycine</taxon>
        <taxon>Glycine subgen. Soja</taxon>
    </lineage>
</organism>
<feature type="compositionally biased region" description="Basic residues" evidence="1">
    <location>
        <begin position="52"/>
        <end position="84"/>
    </location>
</feature>
<protein>
    <recommendedName>
        <fullName evidence="5">Serine hydroxymethyltransferase-like domain-containing protein</fullName>
    </recommendedName>
</protein>
<dbReference type="InterPro" id="IPR015422">
    <property type="entry name" value="PyrdxlP-dep_Trfase_small"/>
</dbReference>
<evidence type="ECO:0008006" key="5">
    <source>
        <dbReference type="Google" id="ProtNLM"/>
    </source>
</evidence>
<keyword evidence="4" id="KW-1185">Reference proteome</keyword>
<sequence length="200" mass="23244">MWGSKVKRLPKSIRPTEKLLLRAMCVCVREKIAFACYVCVVKWKTRGMAARKEKKSLRGRKTRQQEKKRKACGKGKPGSKKRKEKLAGKENQRINKKQSLPARGRKPMRQWRRLREEEGEDTERQRCPPVQPRPVTAPASDTASHRSRTRMGTKMKDFLATIELSSTFQSEIAKLRHHVEEYAKQFPTIGFDKATMKHKN</sequence>
<proteinExistence type="predicted"/>
<reference evidence="3" key="2">
    <citation type="submission" date="2018-02" db="UniProtKB">
        <authorList>
            <consortium name="EnsemblPlants"/>
        </authorList>
    </citation>
    <scope>IDENTIFICATION</scope>
    <source>
        <strain evidence="3">Williams 82</strain>
    </source>
</reference>
<feature type="region of interest" description="Disordered" evidence="1">
    <location>
        <begin position="49"/>
        <end position="149"/>
    </location>
</feature>
<dbReference type="EMBL" id="CM000836">
    <property type="protein sequence ID" value="KRH66534.1"/>
    <property type="molecule type" value="Genomic_DNA"/>
</dbReference>
<evidence type="ECO:0000313" key="4">
    <source>
        <dbReference type="Proteomes" id="UP000008827"/>
    </source>
</evidence>
<reference evidence="2 3" key="1">
    <citation type="journal article" date="2010" name="Nature">
        <title>Genome sequence of the palaeopolyploid soybean.</title>
        <authorList>
            <person name="Schmutz J."/>
            <person name="Cannon S.B."/>
            <person name="Schlueter J."/>
            <person name="Ma J."/>
            <person name="Mitros T."/>
            <person name="Nelson W."/>
            <person name="Hyten D.L."/>
            <person name="Song Q."/>
            <person name="Thelen J.J."/>
            <person name="Cheng J."/>
            <person name="Xu D."/>
            <person name="Hellsten U."/>
            <person name="May G.D."/>
            <person name="Yu Y."/>
            <person name="Sakurai T."/>
            <person name="Umezawa T."/>
            <person name="Bhattacharyya M.K."/>
            <person name="Sandhu D."/>
            <person name="Valliyodan B."/>
            <person name="Lindquist E."/>
            <person name="Peto M."/>
            <person name="Grant D."/>
            <person name="Shu S."/>
            <person name="Goodstein D."/>
            <person name="Barry K."/>
            <person name="Futrell-Griggs M."/>
            <person name="Abernathy B."/>
            <person name="Du J."/>
            <person name="Tian Z."/>
            <person name="Zhu L."/>
            <person name="Gill N."/>
            <person name="Joshi T."/>
            <person name="Libault M."/>
            <person name="Sethuraman A."/>
            <person name="Zhang X.-C."/>
            <person name="Shinozaki K."/>
            <person name="Nguyen H.T."/>
            <person name="Wing R.A."/>
            <person name="Cregan P."/>
            <person name="Specht J."/>
            <person name="Grimwood J."/>
            <person name="Rokhsar D."/>
            <person name="Stacey G."/>
            <person name="Shoemaker R.C."/>
            <person name="Jackson S.A."/>
        </authorList>
    </citation>
    <scope>NUCLEOTIDE SEQUENCE [LARGE SCALE GENOMIC DNA]</scope>
    <source>
        <strain evidence="3">cv. Williams 82</strain>
        <tissue evidence="2">Callus</tissue>
    </source>
</reference>
<dbReference type="PaxDb" id="3847-GLYMA03G26540.1"/>
<dbReference type="eggNOG" id="KOG2467">
    <property type="taxonomic scope" value="Eukaryota"/>
</dbReference>
<evidence type="ECO:0000313" key="3">
    <source>
        <dbReference type="EnsemblPlants" id="KRH66534"/>
    </source>
</evidence>
<gene>
    <name evidence="2" type="ORF">GLYMA_03G112900</name>
</gene>
<feature type="compositionally biased region" description="Basic residues" evidence="1">
    <location>
        <begin position="103"/>
        <end position="112"/>
    </location>
</feature>
<accession>I1JMR8</accession>
<evidence type="ECO:0000313" key="2">
    <source>
        <dbReference type="EMBL" id="KRH66534.1"/>
    </source>
</evidence>
<dbReference type="SMR" id="I1JMR8"/>